<dbReference type="Gene3D" id="3.40.50.2000">
    <property type="entry name" value="Glycogen Phosphorylase B"/>
    <property type="match status" value="2"/>
</dbReference>
<comment type="caution">
    <text evidence="3">The sequence shown here is derived from an EMBL/GenBank/DDBJ whole genome shotgun (WGS) entry which is preliminary data.</text>
</comment>
<dbReference type="PANTHER" id="PTHR12526">
    <property type="entry name" value="GLYCOSYLTRANSFERASE"/>
    <property type="match status" value="1"/>
</dbReference>
<dbReference type="InterPro" id="IPR028098">
    <property type="entry name" value="Glyco_trans_4-like_N"/>
</dbReference>
<dbReference type="Pfam" id="PF00534">
    <property type="entry name" value="Glycos_transf_1"/>
    <property type="match status" value="1"/>
</dbReference>
<dbReference type="InterPro" id="IPR001296">
    <property type="entry name" value="Glyco_trans_1"/>
</dbReference>
<feature type="domain" description="Glycosyltransferase subfamily 4-like N-terminal" evidence="2">
    <location>
        <begin position="16"/>
        <end position="174"/>
    </location>
</feature>
<proteinExistence type="predicted"/>
<accession>A0ABT2BLJ9</accession>
<keyword evidence="4" id="KW-1185">Reference proteome</keyword>
<sequence>MRVLHFYKTYYPDSLGGIEQVIRQLCVGTGRLGVTNQVLSLSRQKDLAPYVFEGTEVHRVPLDFEIASNACSLAAIGQLARMAREADVVHYHFPWPFMDLAHFMARVNKPSLVTYHSDIVRQKHLLRLYQPLKHRFLNSVNTIVATSPNYMASSAVLDRYRDKTRVITYGLDRDTYPEPAPELLDQWRARVGAKFFLFVGVLRYYKGLHILLDAVEHLDYPVVIVGAGPIEQELKAHAARLGLSHVHFVGALDDADKVALLKLCYAVAFPSHLRSEAFGISLLEGAMFGKPMISSEIGTGTTYINIDNETGLVVPPSDPQALAEAMRRLWDNPALAADMGRRAAQRYRELFTSEQMAASYTALYRELVARHAGQTLATAKA</sequence>
<dbReference type="CDD" id="cd03795">
    <property type="entry name" value="GT4_WfcD-like"/>
    <property type="match status" value="1"/>
</dbReference>
<evidence type="ECO:0000259" key="1">
    <source>
        <dbReference type="Pfam" id="PF00534"/>
    </source>
</evidence>
<evidence type="ECO:0000313" key="4">
    <source>
        <dbReference type="Proteomes" id="UP001205861"/>
    </source>
</evidence>
<dbReference type="PANTHER" id="PTHR12526:SF627">
    <property type="entry name" value="D-RHAMNOSYLTRANSFERASE WBPZ"/>
    <property type="match status" value="1"/>
</dbReference>
<evidence type="ECO:0000259" key="2">
    <source>
        <dbReference type="Pfam" id="PF13439"/>
    </source>
</evidence>
<organism evidence="3 4">
    <name type="scientific">Massilia solisilvae</name>
    <dbReference type="NCBI Taxonomy" id="1811225"/>
    <lineage>
        <taxon>Bacteria</taxon>
        <taxon>Pseudomonadati</taxon>
        <taxon>Pseudomonadota</taxon>
        <taxon>Betaproteobacteria</taxon>
        <taxon>Burkholderiales</taxon>
        <taxon>Oxalobacteraceae</taxon>
        <taxon>Telluria group</taxon>
        <taxon>Massilia</taxon>
    </lineage>
</organism>
<feature type="domain" description="Glycosyl transferase family 1" evidence="1">
    <location>
        <begin position="185"/>
        <end position="345"/>
    </location>
</feature>
<reference evidence="3 4" key="1">
    <citation type="submission" date="2022-08" db="EMBL/GenBank/DDBJ databases">
        <title>Reclassification of Massilia species as members of the genera Telluria, Duganella, Pseudoduganella, Mokoshia gen. nov. and Zemynaea gen. nov. using orthogonal and non-orthogonal genome-based approaches.</title>
        <authorList>
            <person name="Bowman J.P."/>
        </authorList>
    </citation>
    <scope>NUCLEOTIDE SEQUENCE [LARGE SCALE GENOMIC DNA]</scope>
    <source>
        <strain evidence="3 4">JCM 31607</strain>
    </source>
</reference>
<dbReference type="Pfam" id="PF13439">
    <property type="entry name" value="Glyco_transf_4"/>
    <property type="match status" value="1"/>
</dbReference>
<dbReference type="Proteomes" id="UP001205861">
    <property type="component" value="Unassembled WGS sequence"/>
</dbReference>
<protein>
    <submittedName>
        <fullName evidence="3">Glycosyltransferase family 4 protein</fullName>
    </submittedName>
</protein>
<name>A0ABT2BLJ9_9BURK</name>
<dbReference type="EMBL" id="JANUGV010000003">
    <property type="protein sequence ID" value="MCS0609383.1"/>
    <property type="molecule type" value="Genomic_DNA"/>
</dbReference>
<gene>
    <name evidence="3" type="ORF">NX773_14525</name>
</gene>
<dbReference type="SUPFAM" id="SSF53756">
    <property type="entry name" value="UDP-Glycosyltransferase/glycogen phosphorylase"/>
    <property type="match status" value="1"/>
</dbReference>
<dbReference type="RefSeq" id="WP_258857031.1">
    <property type="nucleotide sequence ID" value="NZ_JANUGV010000003.1"/>
</dbReference>
<evidence type="ECO:0000313" key="3">
    <source>
        <dbReference type="EMBL" id="MCS0609383.1"/>
    </source>
</evidence>